<organism evidence="1">
    <name type="scientific">marine sediment metagenome</name>
    <dbReference type="NCBI Taxonomy" id="412755"/>
    <lineage>
        <taxon>unclassified sequences</taxon>
        <taxon>metagenomes</taxon>
        <taxon>ecological metagenomes</taxon>
    </lineage>
</organism>
<protein>
    <submittedName>
        <fullName evidence="1">Uncharacterized protein</fullName>
    </submittedName>
</protein>
<proteinExistence type="predicted"/>
<dbReference type="EMBL" id="BARV01022311">
    <property type="protein sequence ID" value="GAI19210.1"/>
    <property type="molecule type" value="Genomic_DNA"/>
</dbReference>
<name>X1MWZ8_9ZZZZ</name>
<feature type="non-terminal residue" evidence="1">
    <location>
        <position position="1"/>
    </location>
</feature>
<sequence>DLTIIKGHTSRNKVMAIAGLTQEEIARRLSPG</sequence>
<dbReference type="SUPFAM" id="SSF69786">
    <property type="entry name" value="YggU-like"/>
    <property type="match status" value="1"/>
</dbReference>
<dbReference type="Gene3D" id="3.30.1200.10">
    <property type="entry name" value="YggU-like"/>
    <property type="match status" value="1"/>
</dbReference>
<dbReference type="AlphaFoldDB" id="X1MWZ8"/>
<gene>
    <name evidence="1" type="ORF">S06H3_36801</name>
</gene>
<accession>X1MWZ8</accession>
<comment type="caution">
    <text evidence="1">The sequence shown here is derived from an EMBL/GenBank/DDBJ whole genome shotgun (WGS) entry which is preliminary data.</text>
</comment>
<reference evidence="1" key="1">
    <citation type="journal article" date="2014" name="Front. Microbiol.">
        <title>High frequency of phylogenetically diverse reductive dehalogenase-homologous genes in deep subseafloor sedimentary metagenomes.</title>
        <authorList>
            <person name="Kawai M."/>
            <person name="Futagami T."/>
            <person name="Toyoda A."/>
            <person name="Takaki Y."/>
            <person name="Nishi S."/>
            <person name="Hori S."/>
            <person name="Arai W."/>
            <person name="Tsubouchi T."/>
            <person name="Morono Y."/>
            <person name="Uchiyama I."/>
            <person name="Ito T."/>
            <person name="Fujiyama A."/>
            <person name="Inagaki F."/>
            <person name="Takami H."/>
        </authorList>
    </citation>
    <scope>NUCLEOTIDE SEQUENCE</scope>
    <source>
        <strain evidence="1">Expedition CK06-06</strain>
    </source>
</reference>
<evidence type="ECO:0000313" key="1">
    <source>
        <dbReference type="EMBL" id="GAI19210.1"/>
    </source>
</evidence>
<dbReference type="InterPro" id="IPR036591">
    <property type="entry name" value="YggU-like_sf"/>
</dbReference>